<dbReference type="Proteomes" id="UP000192903">
    <property type="component" value="Unassembled WGS sequence"/>
</dbReference>
<evidence type="ECO:0000256" key="5">
    <source>
        <dbReference type="ARBA" id="ARBA00022970"/>
    </source>
</evidence>
<dbReference type="GO" id="GO:0015658">
    <property type="term" value="F:branched-chain amino acid transmembrane transporter activity"/>
    <property type="evidence" value="ECO:0007669"/>
    <property type="project" value="TreeGrafter"/>
</dbReference>
<evidence type="ECO:0000256" key="1">
    <source>
        <dbReference type="ARBA" id="ARBA00005417"/>
    </source>
</evidence>
<dbReference type="GO" id="GO:0015807">
    <property type="term" value="P:L-amino acid transport"/>
    <property type="evidence" value="ECO:0007669"/>
    <property type="project" value="TreeGrafter"/>
</dbReference>
<dbReference type="CDD" id="cd03224">
    <property type="entry name" value="ABC_TM1139_LivF_branched"/>
    <property type="match status" value="1"/>
</dbReference>
<dbReference type="InterPro" id="IPR017871">
    <property type="entry name" value="ABC_transporter-like_CS"/>
</dbReference>
<evidence type="ECO:0000256" key="2">
    <source>
        <dbReference type="ARBA" id="ARBA00022448"/>
    </source>
</evidence>
<protein>
    <submittedName>
        <fullName evidence="7">Branched-chain amino acid transport system ATP-binding protein</fullName>
    </submittedName>
</protein>
<dbReference type="EMBL" id="FXAF01000003">
    <property type="protein sequence ID" value="SMF17178.1"/>
    <property type="molecule type" value="Genomic_DNA"/>
</dbReference>
<dbReference type="PANTHER" id="PTHR43820">
    <property type="entry name" value="HIGH-AFFINITY BRANCHED-CHAIN AMINO ACID TRANSPORT ATP-BINDING PROTEIN LIVF"/>
    <property type="match status" value="1"/>
</dbReference>
<gene>
    <name evidence="7" type="ORF">SAMN02982989_5517</name>
</gene>
<dbReference type="AlphaFoldDB" id="A0A1X7DK82"/>
<keyword evidence="3" id="KW-0547">Nucleotide-binding</keyword>
<keyword evidence="2" id="KW-0813">Transport</keyword>
<dbReference type="Gene3D" id="3.40.50.300">
    <property type="entry name" value="P-loop containing nucleotide triphosphate hydrolases"/>
    <property type="match status" value="1"/>
</dbReference>
<reference evidence="8" key="1">
    <citation type="submission" date="2017-04" db="EMBL/GenBank/DDBJ databases">
        <authorList>
            <person name="Varghese N."/>
            <person name="Submissions S."/>
        </authorList>
    </citation>
    <scope>NUCLEOTIDE SEQUENCE [LARGE SCALE GENOMIC DNA]</scope>
    <source>
        <strain evidence="8">B4P</strain>
    </source>
</reference>
<feature type="domain" description="ABC transporter" evidence="6">
    <location>
        <begin position="4"/>
        <end position="241"/>
    </location>
</feature>
<keyword evidence="8" id="KW-1185">Reference proteome</keyword>
<evidence type="ECO:0000259" key="6">
    <source>
        <dbReference type="PROSITE" id="PS50893"/>
    </source>
</evidence>
<evidence type="ECO:0000256" key="3">
    <source>
        <dbReference type="ARBA" id="ARBA00022741"/>
    </source>
</evidence>
<dbReference type="GO" id="GO:0016887">
    <property type="term" value="F:ATP hydrolysis activity"/>
    <property type="evidence" value="ECO:0007669"/>
    <property type="project" value="InterPro"/>
</dbReference>
<dbReference type="InterPro" id="IPR027417">
    <property type="entry name" value="P-loop_NTPase"/>
</dbReference>
<sequence>MNRLIIDNLSAGYGAVSVLRNVSLELNESEMVALLGMNGNGKSTLLNCVLGFVRASAGRILLEWDGRTADLTKLQPHEIVRLGLSIVPEGRRLVPNISVEDNLKLAGSNPLVAARMKENLAYCFETFPLLQERRRQIASTMSGGQQQLLAIARSLMTSPKIIIIDEPSVGLAPIVVRDVLNAITQLREKSNMTILMAEQSFFQAIDVSSRAYVLAHGSIHREFRRSDGEIAHEEIRRAMLGTAH</sequence>
<dbReference type="PANTHER" id="PTHR43820:SF4">
    <property type="entry name" value="HIGH-AFFINITY BRANCHED-CHAIN AMINO ACID TRANSPORT ATP-BINDING PROTEIN LIVF"/>
    <property type="match status" value="1"/>
</dbReference>
<keyword evidence="4 7" id="KW-0067">ATP-binding</keyword>
<dbReference type="InterPro" id="IPR052156">
    <property type="entry name" value="BCAA_Transport_ATP-bd_LivF"/>
</dbReference>
<keyword evidence="5" id="KW-0029">Amino-acid transport</keyword>
<name>A0A1X7DK82_9HYPH</name>
<dbReference type="Pfam" id="PF00005">
    <property type="entry name" value="ABC_tran"/>
    <property type="match status" value="1"/>
</dbReference>
<dbReference type="GO" id="GO:0005524">
    <property type="term" value="F:ATP binding"/>
    <property type="evidence" value="ECO:0007669"/>
    <property type="project" value="UniProtKB-KW"/>
</dbReference>
<dbReference type="STRING" id="464029.SAMN02982989_5517"/>
<evidence type="ECO:0000256" key="4">
    <source>
        <dbReference type="ARBA" id="ARBA00022840"/>
    </source>
</evidence>
<organism evidence="7 8">
    <name type="scientific">Xaviernesmea oryzae</name>
    <dbReference type="NCBI Taxonomy" id="464029"/>
    <lineage>
        <taxon>Bacteria</taxon>
        <taxon>Pseudomonadati</taxon>
        <taxon>Pseudomonadota</taxon>
        <taxon>Alphaproteobacteria</taxon>
        <taxon>Hyphomicrobiales</taxon>
        <taxon>Rhizobiaceae</taxon>
        <taxon>Rhizobium/Agrobacterium group</taxon>
        <taxon>Xaviernesmea</taxon>
    </lineage>
</organism>
<evidence type="ECO:0000313" key="7">
    <source>
        <dbReference type="EMBL" id="SMF17178.1"/>
    </source>
</evidence>
<dbReference type="InterPro" id="IPR003593">
    <property type="entry name" value="AAA+_ATPase"/>
</dbReference>
<dbReference type="PROSITE" id="PS50893">
    <property type="entry name" value="ABC_TRANSPORTER_2"/>
    <property type="match status" value="1"/>
</dbReference>
<dbReference type="SUPFAM" id="SSF52540">
    <property type="entry name" value="P-loop containing nucleoside triphosphate hydrolases"/>
    <property type="match status" value="1"/>
</dbReference>
<dbReference type="OrthoDB" id="9806149at2"/>
<accession>A0A1X7DK82</accession>
<evidence type="ECO:0000313" key="8">
    <source>
        <dbReference type="Proteomes" id="UP000192903"/>
    </source>
</evidence>
<dbReference type="RefSeq" id="WP_143531536.1">
    <property type="nucleotide sequence ID" value="NZ_FXAF01000003.1"/>
</dbReference>
<dbReference type="PROSITE" id="PS00211">
    <property type="entry name" value="ABC_TRANSPORTER_1"/>
    <property type="match status" value="1"/>
</dbReference>
<dbReference type="SMART" id="SM00382">
    <property type="entry name" value="AAA"/>
    <property type="match status" value="1"/>
</dbReference>
<dbReference type="InterPro" id="IPR003439">
    <property type="entry name" value="ABC_transporter-like_ATP-bd"/>
</dbReference>
<proteinExistence type="inferred from homology"/>
<comment type="similarity">
    <text evidence="1">Belongs to the ABC transporter superfamily.</text>
</comment>